<protein>
    <submittedName>
        <fullName evidence="1">Uncharacterized protein</fullName>
    </submittedName>
</protein>
<proteinExistence type="predicted"/>
<name>A0A0C3KVP7_9AGAM</name>
<gene>
    <name evidence="1" type="ORF">M407DRAFT_25057</name>
</gene>
<sequence length="141" mass="15463">MALSPTYYPPEALHNPERGNWKVVGSFASLQYSKLGMPPIPHRWDGVLAGKTSYALHTTDEMGPESKQAEFPCKSSSAPSNRLLDALVLRRDDLLKLWRPMGAGIVKDKVRSALTPSPQRAPLPSALRSPAQSTLMRAITI</sequence>
<dbReference type="Proteomes" id="UP000054248">
    <property type="component" value="Unassembled WGS sequence"/>
</dbReference>
<accession>A0A0C3KVP7</accession>
<dbReference type="HOGENOM" id="CLU_1826724_0_0_1"/>
<dbReference type="EMBL" id="KN823039">
    <property type="protein sequence ID" value="KIO25578.1"/>
    <property type="molecule type" value="Genomic_DNA"/>
</dbReference>
<reference evidence="1 2" key="1">
    <citation type="submission" date="2014-04" db="EMBL/GenBank/DDBJ databases">
        <authorList>
            <consortium name="DOE Joint Genome Institute"/>
            <person name="Kuo A."/>
            <person name="Girlanda M."/>
            <person name="Perotto S."/>
            <person name="Kohler A."/>
            <person name="Nagy L.G."/>
            <person name="Floudas D."/>
            <person name="Copeland A."/>
            <person name="Barry K.W."/>
            <person name="Cichocki N."/>
            <person name="Veneault-Fourrey C."/>
            <person name="LaButti K."/>
            <person name="Lindquist E.A."/>
            <person name="Lipzen A."/>
            <person name="Lundell T."/>
            <person name="Morin E."/>
            <person name="Murat C."/>
            <person name="Sun H."/>
            <person name="Tunlid A."/>
            <person name="Henrissat B."/>
            <person name="Grigoriev I.V."/>
            <person name="Hibbett D.S."/>
            <person name="Martin F."/>
            <person name="Nordberg H.P."/>
            <person name="Cantor M.N."/>
            <person name="Hua S.X."/>
        </authorList>
    </citation>
    <scope>NUCLEOTIDE SEQUENCE [LARGE SCALE GENOMIC DNA]</scope>
    <source>
        <strain evidence="1 2">MUT 4182</strain>
    </source>
</reference>
<organism evidence="1 2">
    <name type="scientific">Tulasnella calospora MUT 4182</name>
    <dbReference type="NCBI Taxonomy" id="1051891"/>
    <lineage>
        <taxon>Eukaryota</taxon>
        <taxon>Fungi</taxon>
        <taxon>Dikarya</taxon>
        <taxon>Basidiomycota</taxon>
        <taxon>Agaricomycotina</taxon>
        <taxon>Agaricomycetes</taxon>
        <taxon>Cantharellales</taxon>
        <taxon>Tulasnellaceae</taxon>
        <taxon>Tulasnella</taxon>
    </lineage>
</organism>
<evidence type="ECO:0000313" key="1">
    <source>
        <dbReference type="EMBL" id="KIO25578.1"/>
    </source>
</evidence>
<reference evidence="2" key="2">
    <citation type="submission" date="2015-01" db="EMBL/GenBank/DDBJ databases">
        <title>Evolutionary Origins and Diversification of the Mycorrhizal Mutualists.</title>
        <authorList>
            <consortium name="DOE Joint Genome Institute"/>
            <consortium name="Mycorrhizal Genomics Consortium"/>
            <person name="Kohler A."/>
            <person name="Kuo A."/>
            <person name="Nagy L.G."/>
            <person name="Floudas D."/>
            <person name="Copeland A."/>
            <person name="Barry K.W."/>
            <person name="Cichocki N."/>
            <person name="Veneault-Fourrey C."/>
            <person name="LaButti K."/>
            <person name="Lindquist E.A."/>
            <person name="Lipzen A."/>
            <person name="Lundell T."/>
            <person name="Morin E."/>
            <person name="Murat C."/>
            <person name="Riley R."/>
            <person name="Ohm R."/>
            <person name="Sun H."/>
            <person name="Tunlid A."/>
            <person name="Henrissat B."/>
            <person name="Grigoriev I.V."/>
            <person name="Hibbett D.S."/>
            <person name="Martin F."/>
        </authorList>
    </citation>
    <scope>NUCLEOTIDE SEQUENCE [LARGE SCALE GENOMIC DNA]</scope>
    <source>
        <strain evidence="2">MUT 4182</strain>
    </source>
</reference>
<evidence type="ECO:0000313" key="2">
    <source>
        <dbReference type="Proteomes" id="UP000054248"/>
    </source>
</evidence>
<dbReference type="AlphaFoldDB" id="A0A0C3KVP7"/>
<keyword evidence="2" id="KW-1185">Reference proteome</keyword>